<reference evidence="4 5" key="1">
    <citation type="journal article" date="2016" name="Nat. Commun.">
        <title>Thousands of microbial genomes shed light on interconnected biogeochemical processes in an aquifer system.</title>
        <authorList>
            <person name="Anantharaman K."/>
            <person name="Brown C.T."/>
            <person name="Hug L.A."/>
            <person name="Sharon I."/>
            <person name="Castelle C.J."/>
            <person name="Probst A.J."/>
            <person name="Thomas B.C."/>
            <person name="Singh A."/>
            <person name="Wilkins M.J."/>
            <person name="Karaoz U."/>
            <person name="Brodie E.L."/>
            <person name="Williams K.H."/>
            <person name="Hubbard S.S."/>
            <person name="Banfield J.F."/>
        </authorList>
    </citation>
    <scope>NUCLEOTIDE SEQUENCE [LARGE SCALE GENOMIC DNA]</scope>
</reference>
<gene>
    <name evidence="4" type="ORF">A2610_01580</name>
</gene>
<proteinExistence type="predicted"/>
<keyword evidence="1" id="KW-0812">Transmembrane</keyword>
<feature type="domain" description="DUF8173" evidence="3">
    <location>
        <begin position="192"/>
        <end position="379"/>
    </location>
</feature>
<feature type="transmembrane region" description="Helical" evidence="1">
    <location>
        <begin position="302"/>
        <end position="324"/>
    </location>
</feature>
<feature type="signal peptide" evidence="2">
    <location>
        <begin position="1"/>
        <end position="25"/>
    </location>
</feature>
<dbReference type="AlphaFoldDB" id="A0A1F8E1M9"/>
<organism evidence="4 5">
    <name type="scientific">Candidatus Wolfebacteria bacterium RIFOXYD1_FULL_48_65</name>
    <dbReference type="NCBI Taxonomy" id="1802561"/>
    <lineage>
        <taxon>Bacteria</taxon>
        <taxon>Candidatus Wolfeibacteriota</taxon>
    </lineage>
</organism>
<protein>
    <recommendedName>
        <fullName evidence="3">DUF8173 domain-containing protein</fullName>
    </recommendedName>
</protein>
<sequence length="385" mass="39808">MKHIQRIAVIAFAVSVVLLPAVSNAAELKAMRDYTLQKGTVEQGDLYIAAQTNVIAGEVSGDLAIIGGNVLITGNVEQDLIAAGGTVDILGSIGDDLRAVGGTVTIGQHVGGDVVAAGGMIHIISGAKIDGDVLVAAGQVIIDGEVMGTVKISGGEVVINGAVGKSVVVRASERVSIGAGATIGGDLAYRSANAVILAEGATIAGETKFEKIERPTRVDKRASAAMAGLLGVMALLRLAAMIITAVLAVVLFRKATQSLTKSSIDHFGRELIRGFVVLVVIPFAILFALISIIGLGLGIAGILAYALLFMIAKVLASILFGTVVLKLIKKKKDYEVTWQSAVVGVIALSIVSLVPIFGWIVACLAFLVSMGSISMLLYQKAWVKR</sequence>
<feature type="transmembrane region" description="Helical" evidence="1">
    <location>
        <begin position="224"/>
        <end position="252"/>
    </location>
</feature>
<evidence type="ECO:0000256" key="1">
    <source>
        <dbReference type="SAM" id="Phobius"/>
    </source>
</evidence>
<evidence type="ECO:0000313" key="5">
    <source>
        <dbReference type="Proteomes" id="UP000179057"/>
    </source>
</evidence>
<keyword evidence="2" id="KW-0732">Signal</keyword>
<feature type="transmembrane region" description="Helical" evidence="1">
    <location>
        <begin position="272"/>
        <end position="296"/>
    </location>
</feature>
<dbReference type="EMBL" id="MGIV01000012">
    <property type="protein sequence ID" value="OGM94650.1"/>
    <property type="molecule type" value="Genomic_DNA"/>
</dbReference>
<evidence type="ECO:0000313" key="4">
    <source>
        <dbReference type="EMBL" id="OGM94650.1"/>
    </source>
</evidence>
<name>A0A1F8E1M9_9BACT</name>
<dbReference type="InterPro" id="IPR058486">
    <property type="entry name" value="DUF8173"/>
</dbReference>
<feature type="chain" id="PRO_5009535288" description="DUF8173 domain-containing protein" evidence="2">
    <location>
        <begin position="26"/>
        <end position="385"/>
    </location>
</feature>
<keyword evidence="1" id="KW-0472">Membrane</keyword>
<accession>A0A1F8E1M9</accession>
<evidence type="ECO:0000259" key="3">
    <source>
        <dbReference type="Pfam" id="PF26514"/>
    </source>
</evidence>
<keyword evidence="1" id="KW-1133">Transmembrane helix</keyword>
<dbReference type="Proteomes" id="UP000179057">
    <property type="component" value="Unassembled WGS sequence"/>
</dbReference>
<evidence type="ECO:0000256" key="2">
    <source>
        <dbReference type="SAM" id="SignalP"/>
    </source>
</evidence>
<comment type="caution">
    <text evidence="4">The sequence shown here is derived from an EMBL/GenBank/DDBJ whole genome shotgun (WGS) entry which is preliminary data.</text>
</comment>
<dbReference type="Pfam" id="PF26514">
    <property type="entry name" value="DUF8173"/>
    <property type="match status" value="1"/>
</dbReference>